<feature type="compositionally biased region" description="Polar residues" evidence="1">
    <location>
        <begin position="207"/>
        <end position="217"/>
    </location>
</feature>
<feature type="compositionally biased region" description="Polar residues" evidence="1">
    <location>
        <begin position="19"/>
        <end position="39"/>
    </location>
</feature>
<feature type="compositionally biased region" description="Low complexity" evidence="1">
    <location>
        <begin position="1"/>
        <end position="18"/>
    </location>
</feature>
<feature type="region of interest" description="Disordered" evidence="1">
    <location>
        <begin position="594"/>
        <end position="690"/>
    </location>
</feature>
<feature type="region of interest" description="Disordered" evidence="1">
    <location>
        <begin position="1"/>
        <end position="51"/>
    </location>
</feature>
<sequence length="690" mass="74512">MAFIQQGPRRPRQSSRPQDTTSASTSFTETGATSYHSLRQSTTSTPTATAQDWSIVFPGRTRSDHHAHLDDIAQSVIPSHDGTGIFGELDTVSGSTSLQSPASASDQRSDSSSSGQAHGYHDEDENLFVDDYPEEVSTSSSSGRPPSLLSANEGADPAYARGSNASTGSSRSADAALSPTLSHFSFDDDDAPRPAWSWEQDGETRVLASTTPRQRSPSRIPAPFRSSVIYASDSEAEEVDLSDSLQQRERTCPDSSHEDAQYEEALATAPFAMSAGLLPRRASPINQNAARPDHASSLFSGSQISAGFKRRHRRQHEGGSVRSSKSRRSEGTFGLLDAVSASNRRGAKSSHSPRLSATSAKQIDAHQRHSKPAAGPNPPATVSKKEKVAKLFGRLFDVDPDVYNSLMYDEGPLALTHQERHERVRQTPTFGFEYEQSELGGDASVGGKRWKELIDGRIVEDSDGEQGSVDEEENVREAERIEREVGPAHPQSLNPISALSRADWSSVRPHVATATPPHDLGQADPTLQEAIRHTISRSVESSQLLPGDVSATLSHIAPDLPAILSSSAGALHDVMPYFVPYSWRLLMRLVREWRSEERREKSPAQTDNSRSADEDQSIEAASLSGAEAESTASGEVYEKMRDETAGSSSVGRGRSRERKSLYDSVGSSWSLAASTTTASSGQTTRGQGGR</sequence>
<feature type="compositionally biased region" description="Polar residues" evidence="1">
    <location>
        <begin position="349"/>
        <end position="361"/>
    </location>
</feature>
<dbReference type="OrthoDB" id="10668451at2759"/>
<dbReference type="GeneID" id="37012920"/>
<feature type="region of interest" description="Disordered" evidence="1">
    <location>
        <begin position="283"/>
        <end position="383"/>
    </location>
</feature>
<feature type="compositionally biased region" description="Low complexity" evidence="1">
    <location>
        <begin position="666"/>
        <end position="690"/>
    </location>
</feature>
<feature type="compositionally biased region" description="Low complexity" evidence="1">
    <location>
        <begin position="40"/>
        <end position="51"/>
    </location>
</feature>
<evidence type="ECO:0000313" key="3">
    <source>
        <dbReference type="Proteomes" id="UP000245942"/>
    </source>
</evidence>
<protein>
    <submittedName>
        <fullName evidence="2">Uncharacterized protein</fullName>
    </submittedName>
</protein>
<feature type="compositionally biased region" description="Basic and acidic residues" evidence="1">
    <location>
        <begin position="246"/>
        <end position="259"/>
    </location>
</feature>
<reference evidence="2 3" key="1">
    <citation type="journal article" date="2018" name="Mol. Biol. Evol.">
        <title>Broad Genomic Sampling Reveals a Smut Pathogenic Ancestry of the Fungal Clade Ustilaginomycotina.</title>
        <authorList>
            <person name="Kijpornyongpan T."/>
            <person name="Mondo S.J."/>
            <person name="Barry K."/>
            <person name="Sandor L."/>
            <person name="Lee J."/>
            <person name="Lipzen A."/>
            <person name="Pangilinan J."/>
            <person name="LaButti K."/>
            <person name="Hainaut M."/>
            <person name="Henrissat B."/>
            <person name="Grigoriev I.V."/>
            <person name="Spatafora J.W."/>
            <person name="Aime M.C."/>
        </authorList>
    </citation>
    <scope>NUCLEOTIDE SEQUENCE [LARGE SCALE GENOMIC DNA]</scope>
    <source>
        <strain evidence="2 3">MCA 4718</strain>
    </source>
</reference>
<keyword evidence="3" id="KW-1185">Reference proteome</keyword>
<dbReference type="AlphaFoldDB" id="A0A316U5T0"/>
<evidence type="ECO:0000256" key="1">
    <source>
        <dbReference type="SAM" id="MobiDB-lite"/>
    </source>
</evidence>
<feature type="region of interest" description="Disordered" evidence="1">
    <location>
        <begin position="66"/>
        <end position="259"/>
    </location>
</feature>
<dbReference type="Proteomes" id="UP000245942">
    <property type="component" value="Unassembled WGS sequence"/>
</dbReference>
<evidence type="ECO:0000313" key="2">
    <source>
        <dbReference type="EMBL" id="PWN19693.1"/>
    </source>
</evidence>
<feature type="compositionally biased region" description="Polar residues" evidence="1">
    <location>
        <begin position="163"/>
        <end position="172"/>
    </location>
</feature>
<proteinExistence type="predicted"/>
<gene>
    <name evidence="2" type="ORF">BCV69DRAFT_277987</name>
</gene>
<feature type="compositionally biased region" description="Low complexity" evidence="1">
    <location>
        <begin position="618"/>
        <end position="635"/>
    </location>
</feature>
<feature type="compositionally biased region" description="Low complexity" evidence="1">
    <location>
        <begin position="99"/>
        <end position="114"/>
    </location>
</feature>
<name>A0A316U5T0_9BASI</name>
<dbReference type="EMBL" id="KZ819330">
    <property type="protein sequence ID" value="PWN19693.1"/>
    <property type="molecule type" value="Genomic_DNA"/>
</dbReference>
<feature type="compositionally biased region" description="Low complexity" evidence="1">
    <location>
        <begin position="137"/>
        <end position="150"/>
    </location>
</feature>
<accession>A0A316U5T0</accession>
<organism evidence="2 3">
    <name type="scientific">Pseudomicrostroma glucosiphilum</name>
    <dbReference type="NCBI Taxonomy" id="1684307"/>
    <lineage>
        <taxon>Eukaryota</taxon>
        <taxon>Fungi</taxon>
        <taxon>Dikarya</taxon>
        <taxon>Basidiomycota</taxon>
        <taxon>Ustilaginomycotina</taxon>
        <taxon>Exobasidiomycetes</taxon>
        <taxon>Microstromatales</taxon>
        <taxon>Microstromatales incertae sedis</taxon>
        <taxon>Pseudomicrostroma</taxon>
    </lineage>
</organism>
<feature type="compositionally biased region" description="Acidic residues" evidence="1">
    <location>
        <begin position="122"/>
        <end position="134"/>
    </location>
</feature>
<dbReference type="RefSeq" id="XP_025346853.1">
    <property type="nucleotide sequence ID" value="XM_025491186.1"/>
</dbReference>